<evidence type="ECO:0000256" key="1">
    <source>
        <dbReference type="SAM" id="MobiDB-lite"/>
    </source>
</evidence>
<dbReference type="AlphaFoldDB" id="A0A2T7CBT4"/>
<dbReference type="Gramene" id="PUZ40788">
    <property type="protein sequence ID" value="PUZ40788"/>
    <property type="gene ID" value="GQ55_9G451100"/>
</dbReference>
<protein>
    <submittedName>
        <fullName evidence="2">Uncharacterized protein</fullName>
    </submittedName>
</protein>
<proteinExistence type="predicted"/>
<gene>
    <name evidence="2" type="ORF">GQ55_9G451100</name>
</gene>
<dbReference type="Proteomes" id="UP000244336">
    <property type="component" value="Chromosome 9"/>
</dbReference>
<reference evidence="2 3" key="1">
    <citation type="submission" date="2018-04" db="EMBL/GenBank/DDBJ databases">
        <title>WGS assembly of Panicum hallii var. hallii HAL2.</title>
        <authorList>
            <person name="Lovell J."/>
            <person name="Jenkins J."/>
            <person name="Lowry D."/>
            <person name="Mamidi S."/>
            <person name="Sreedasyam A."/>
            <person name="Weng X."/>
            <person name="Barry K."/>
            <person name="Bonette J."/>
            <person name="Campitelli B."/>
            <person name="Daum C."/>
            <person name="Gordon S."/>
            <person name="Gould B."/>
            <person name="Lipzen A."/>
            <person name="MacQueen A."/>
            <person name="Palacio-Mejia J."/>
            <person name="Plott C."/>
            <person name="Shakirov E."/>
            <person name="Shu S."/>
            <person name="Yoshinaga Y."/>
            <person name="Zane M."/>
            <person name="Rokhsar D."/>
            <person name="Grimwood J."/>
            <person name="Schmutz J."/>
            <person name="Juenger T."/>
        </authorList>
    </citation>
    <scope>NUCLEOTIDE SEQUENCE [LARGE SCALE GENOMIC DNA]</scope>
    <source>
        <strain evidence="3">cv. HAL2</strain>
    </source>
</reference>
<dbReference type="EMBL" id="CM009757">
    <property type="protein sequence ID" value="PUZ40788.1"/>
    <property type="molecule type" value="Genomic_DNA"/>
</dbReference>
<sequence length="34" mass="3870">MAQRKEVIRHTSSCEAPAERAAREAQRQRASMLT</sequence>
<name>A0A2T7CBT4_9POAL</name>
<accession>A0A2T7CBT4</accession>
<evidence type="ECO:0000313" key="2">
    <source>
        <dbReference type="EMBL" id="PUZ40788.1"/>
    </source>
</evidence>
<evidence type="ECO:0000313" key="3">
    <source>
        <dbReference type="Proteomes" id="UP000244336"/>
    </source>
</evidence>
<organism evidence="2 3">
    <name type="scientific">Panicum hallii var. hallii</name>
    <dbReference type="NCBI Taxonomy" id="1504633"/>
    <lineage>
        <taxon>Eukaryota</taxon>
        <taxon>Viridiplantae</taxon>
        <taxon>Streptophyta</taxon>
        <taxon>Embryophyta</taxon>
        <taxon>Tracheophyta</taxon>
        <taxon>Spermatophyta</taxon>
        <taxon>Magnoliopsida</taxon>
        <taxon>Liliopsida</taxon>
        <taxon>Poales</taxon>
        <taxon>Poaceae</taxon>
        <taxon>PACMAD clade</taxon>
        <taxon>Panicoideae</taxon>
        <taxon>Panicodae</taxon>
        <taxon>Paniceae</taxon>
        <taxon>Panicinae</taxon>
        <taxon>Panicum</taxon>
        <taxon>Panicum sect. Panicum</taxon>
    </lineage>
</organism>
<feature type="region of interest" description="Disordered" evidence="1">
    <location>
        <begin position="1"/>
        <end position="34"/>
    </location>
</feature>
<feature type="compositionally biased region" description="Basic and acidic residues" evidence="1">
    <location>
        <begin position="17"/>
        <end position="27"/>
    </location>
</feature>
<keyword evidence="3" id="KW-1185">Reference proteome</keyword>